<dbReference type="SUPFAM" id="SSF51703">
    <property type="entry name" value="Cobalamin (vitamin B12)-dependent enzymes"/>
    <property type="match status" value="1"/>
</dbReference>
<dbReference type="GO" id="GO:0031419">
    <property type="term" value="F:cobalamin binding"/>
    <property type="evidence" value="ECO:0007669"/>
    <property type="project" value="UniProtKB-KW"/>
</dbReference>
<comment type="caution">
    <text evidence="3">The sequence shown here is derived from an EMBL/GenBank/DDBJ whole genome shotgun (WGS) entry which is preliminary data.</text>
</comment>
<dbReference type="Proteomes" id="UP000325576">
    <property type="component" value="Unassembled WGS sequence"/>
</dbReference>
<dbReference type="PANTHER" id="PTHR48101:SF4">
    <property type="entry name" value="METHYLMALONYL-COA MUTASE, MITOCHONDRIAL"/>
    <property type="match status" value="1"/>
</dbReference>
<dbReference type="InterPro" id="IPR006099">
    <property type="entry name" value="MeMalonylCoA_mutase_a/b_cat"/>
</dbReference>
<comment type="subunit">
    <text evidence="1">Heterodimer of an alpha and a beta chain.</text>
</comment>
<evidence type="ECO:0000313" key="3">
    <source>
        <dbReference type="EMBL" id="KAB2583850.1"/>
    </source>
</evidence>
<dbReference type="InterPro" id="IPR016176">
    <property type="entry name" value="Cbl-dep_enz_cat"/>
</dbReference>
<dbReference type="Pfam" id="PF01642">
    <property type="entry name" value="MM_CoA_mutase"/>
    <property type="match status" value="1"/>
</dbReference>
<gene>
    <name evidence="3" type="ORF">BS297_18510</name>
</gene>
<name>A0A5N5E2A8_RHOER</name>
<dbReference type="GO" id="GO:0005737">
    <property type="term" value="C:cytoplasm"/>
    <property type="evidence" value="ECO:0007669"/>
    <property type="project" value="TreeGrafter"/>
</dbReference>
<protein>
    <submittedName>
        <fullName evidence="3">Methylmalonyl-CoA mutase</fullName>
    </submittedName>
</protein>
<proteinExistence type="predicted"/>
<organism evidence="3 4">
    <name type="scientific">Rhodococcus erythropolis</name>
    <name type="common">Arthrobacter picolinophilus</name>
    <dbReference type="NCBI Taxonomy" id="1833"/>
    <lineage>
        <taxon>Bacteria</taxon>
        <taxon>Bacillati</taxon>
        <taxon>Actinomycetota</taxon>
        <taxon>Actinomycetes</taxon>
        <taxon>Mycobacteriales</taxon>
        <taxon>Nocardiaceae</taxon>
        <taxon>Rhodococcus</taxon>
        <taxon>Rhodococcus erythropolis group</taxon>
    </lineage>
</organism>
<dbReference type="EMBL" id="MRBO01000495">
    <property type="protein sequence ID" value="KAB2583850.1"/>
    <property type="molecule type" value="Genomic_DNA"/>
</dbReference>
<sequence>MSLASEAEAVEQAYAEWQRSVAGVLAKSRRVDAAELGPEPQKLLETVTYDGVTVAPLYSPRDERPEQSLPGTFPYVRGVDAHRDVNAGWLVSAAFGTASAAETNRAILDALENGVSALWLKVGADGVPVTDLAAALEGVLLDLAPLTLDAGAEVNDAAR</sequence>
<evidence type="ECO:0000259" key="2">
    <source>
        <dbReference type="Pfam" id="PF01642"/>
    </source>
</evidence>
<accession>A0A5N5E2A8</accession>
<feature type="non-terminal residue" evidence="3">
    <location>
        <position position="159"/>
    </location>
</feature>
<dbReference type="GO" id="GO:0004494">
    <property type="term" value="F:methylmalonyl-CoA mutase activity"/>
    <property type="evidence" value="ECO:0007669"/>
    <property type="project" value="UniProtKB-EC"/>
</dbReference>
<dbReference type="GO" id="GO:0019678">
    <property type="term" value="P:propionate metabolic process, methylmalonyl pathway"/>
    <property type="evidence" value="ECO:0007669"/>
    <property type="project" value="TreeGrafter"/>
</dbReference>
<reference evidence="3 4" key="1">
    <citation type="journal article" date="2017" name="Poromechanics V (2013)">
        <title>Genomic Characterization of the Arsenic-Tolerant Actinobacterium, &lt;i&gt;Rhodococcus erythropolis&lt;/i&gt; S43.</title>
        <authorList>
            <person name="Retamal-Morales G."/>
            <person name="Mehnert M."/>
            <person name="Schwabe R."/>
            <person name="Tischler D."/>
            <person name="Schloemann M."/>
            <person name="Levican G.J."/>
        </authorList>
    </citation>
    <scope>NUCLEOTIDE SEQUENCE [LARGE SCALE GENOMIC DNA]</scope>
    <source>
        <strain evidence="3 4">S43</strain>
    </source>
</reference>
<evidence type="ECO:0000256" key="1">
    <source>
        <dbReference type="ARBA" id="ARBA00011870"/>
    </source>
</evidence>
<dbReference type="Gene3D" id="3.20.20.240">
    <property type="entry name" value="Methylmalonyl-CoA mutase"/>
    <property type="match status" value="1"/>
</dbReference>
<feature type="domain" description="Methylmalonyl-CoA mutase alpha/beta chain catalytic" evidence="2">
    <location>
        <begin position="48"/>
        <end position="119"/>
    </location>
</feature>
<dbReference type="PANTHER" id="PTHR48101">
    <property type="entry name" value="METHYLMALONYL-COA MUTASE, MITOCHONDRIAL-RELATED"/>
    <property type="match status" value="1"/>
</dbReference>
<dbReference type="AlphaFoldDB" id="A0A5N5E2A8"/>
<evidence type="ECO:0000313" key="4">
    <source>
        <dbReference type="Proteomes" id="UP000325576"/>
    </source>
</evidence>